<dbReference type="PANTHER" id="PTHR45626">
    <property type="entry name" value="TRANSCRIPTION TERMINATION FACTOR 2-RELATED"/>
    <property type="match status" value="1"/>
</dbReference>
<dbReference type="SMART" id="SM00184">
    <property type="entry name" value="RING"/>
    <property type="match status" value="1"/>
</dbReference>
<dbReference type="OrthoDB" id="413031at2759"/>
<keyword evidence="3 8" id="KW-0863">Zinc-finger</keyword>
<keyword evidence="10" id="KW-1133">Transmembrane helix</keyword>
<dbReference type="GO" id="GO:0016787">
    <property type="term" value="F:hydrolase activity"/>
    <property type="evidence" value="ECO:0007669"/>
    <property type="project" value="UniProtKB-KW"/>
</dbReference>
<feature type="region of interest" description="Disordered" evidence="9">
    <location>
        <begin position="96"/>
        <end position="140"/>
    </location>
</feature>
<feature type="transmembrane region" description="Helical" evidence="10">
    <location>
        <begin position="924"/>
        <end position="945"/>
    </location>
</feature>
<dbReference type="GO" id="GO:0005524">
    <property type="term" value="F:ATP binding"/>
    <property type="evidence" value="ECO:0007669"/>
    <property type="project" value="UniProtKB-KW"/>
</dbReference>
<evidence type="ECO:0000313" key="12">
    <source>
        <dbReference type="EMBL" id="CAE8626879.1"/>
    </source>
</evidence>
<dbReference type="SUPFAM" id="SSF57850">
    <property type="entry name" value="RING/U-box"/>
    <property type="match status" value="1"/>
</dbReference>
<dbReference type="InterPro" id="IPR000330">
    <property type="entry name" value="SNF2_N"/>
</dbReference>
<evidence type="ECO:0000256" key="9">
    <source>
        <dbReference type="SAM" id="MobiDB-lite"/>
    </source>
</evidence>
<dbReference type="OMA" id="CINCLRE"/>
<evidence type="ECO:0000256" key="1">
    <source>
        <dbReference type="ARBA" id="ARBA00022723"/>
    </source>
</evidence>
<keyword evidence="6" id="KW-0862">Zinc</keyword>
<keyword evidence="10" id="KW-0812">Transmembrane</keyword>
<dbReference type="InterPro" id="IPR014001">
    <property type="entry name" value="Helicase_ATP-bd"/>
</dbReference>
<keyword evidence="7" id="KW-0067">ATP-binding</keyword>
<feature type="domain" description="RING-type" evidence="11">
    <location>
        <begin position="866"/>
        <end position="907"/>
    </location>
</feature>
<dbReference type="Gene3D" id="3.30.40.10">
    <property type="entry name" value="Zinc/RING finger domain, C3HC4 (zinc finger)"/>
    <property type="match status" value="1"/>
</dbReference>
<keyword evidence="10" id="KW-0472">Membrane</keyword>
<gene>
    <name evidence="12" type="ORF">PGLA1383_LOCUS43760</name>
</gene>
<dbReference type="PROSITE" id="PS00518">
    <property type="entry name" value="ZF_RING_1"/>
    <property type="match status" value="1"/>
</dbReference>
<keyword evidence="4" id="KW-0378">Hydrolase</keyword>
<dbReference type="AlphaFoldDB" id="A0A813GL09"/>
<dbReference type="PROSITE" id="PS50089">
    <property type="entry name" value="ZF_RING_2"/>
    <property type="match status" value="1"/>
</dbReference>
<evidence type="ECO:0000256" key="4">
    <source>
        <dbReference type="ARBA" id="ARBA00022801"/>
    </source>
</evidence>
<evidence type="ECO:0000256" key="10">
    <source>
        <dbReference type="SAM" id="Phobius"/>
    </source>
</evidence>
<dbReference type="GO" id="GO:0006281">
    <property type="term" value="P:DNA repair"/>
    <property type="evidence" value="ECO:0007669"/>
    <property type="project" value="TreeGrafter"/>
</dbReference>
<evidence type="ECO:0000256" key="3">
    <source>
        <dbReference type="ARBA" id="ARBA00022771"/>
    </source>
</evidence>
<comment type="caution">
    <text evidence="12">The sequence shown here is derived from an EMBL/GenBank/DDBJ whole genome shotgun (WGS) entry which is preliminary data.</text>
</comment>
<keyword evidence="1" id="KW-0479">Metal-binding</keyword>
<dbReference type="InterPro" id="IPR017907">
    <property type="entry name" value="Znf_RING_CS"/>
</dbReference>
<dbReference type="SMART" id="SM00487">
    <property type="entry name" value="DEXDc"/>
    <property type="match status" value="1"/>
</dbReference>
<feature type="transmembrane region" description="Helical" evidence="10">
    <location>
        <begin position="12"/>
        <end position="33"/>
    </location>
</feature>
<evidence type="ECO:0000256" key="6">
    <source>
        <dbReference type="ARBA" id="ARBA00022833"/>
    </source>
</evidence>
<evidence type="ECO:0000256" key="2">
    <source>
        <dbReference type="ARBA" id="ARBA00022741"/>
    </source>
</evidence>
<reference evidence="12" key="1">
    <citation type="submission" date="2021-02" db="EMBL/GenBank/DDBJ databases">
        <authorList>
            <person name="Dougan E. K."/>
            <person name="Rhodes N."/>
            <person name="Thang M."/>
            <person name="Chan C."/>
        </authorList>
    </citation>
    <scope>NUCLEOTIDE SEQUENCE</scope>
</reference>
<dbReference type="InterPro" id="IPR038718">
    <property type="entry name" value="SNF2-like_sf"/>
</dbReference>
<proteinExistence type="predicted"/>
<accession>A0A813GL09</accession>
<feature type="compositionally biased region" description="Low complexity" evidence="9">
    <location>
        <begin position="104"/>
        <end position="116"/>
    </location>
</feature>
<dbReference type="InterPro" id="IPR050628">
    <property type="entry name" value="SNF2_RAD54_helicase_TF"/>
</dbReference>
<dbReference type="SUPFAM" id="SSF52540">
    <property type="entry name" value="P-loop containing nucleoside triphosphate hydrolases"/>
    <property type="match status" value="1"/>
</dbReference>
<keyword evidence="2" id="KW-0547">Nucleotide-binding</keyword>
<dbReference type="Pfam" id="PF00176">
    <property type="entry name" value="SNF2-rel_dom"/>
    <property type="match status" value="1"/>
</dbReference>
<dbReference type="GO" id="GO:0008094">
    <property type="term" value="F:ATP-dependent activity, acting on DNA"/>
    <property type="evidence" value="ECO:0007669"/>
    <property type="project" value="TreeGrafter"/>
</dbReference>
<dbReference type="PANTHER" id="PTHR45626:SF26">
    <property type="entry name" value="FAMILY HELICASE, PUTATIVE (AFU_ORTHOLOGUE AFUA_2G09120)-RELATED"/>
    <property type="match status" value="1"/>
</dbReference>
<evidence type="ECO:0000256" key="7">
    <source>
        <dbReference type="ARBA" id="ARBA00022840"/>
    </source>
</evidence>
<dbReference type="InterPro" id="IPR013083">
    <property type="entry name" value="Znf_RING/FYVE/PHD"/>
</dbReference>
<dbReference type="Proteomes" id="UP000654075">
    <property type="component" value="Unassembled WGS sequence"/>
</dbReference>
<dbReference type="GO" id="GO:0005634">
    <property type="term" value="C:nucleus"/>
    <property type="evidence" value="ECO:0007669"/>
    <property type="project" value="TreeGrafter"/>
</dbReference>
<name>A0A813GL09_POLGL</name>
<organism evidence="12 13">
    <name type="scientific">Polarella glacialis</name>
    <name type="common">Dinoflagellate</name>
    <dbReference type="NCBI Taxonomy" id="89957"/>
    <lineage>
        <taxon>Eukaryota</taxon>
        <taxon>Sar</taxon>
        <taxon>Alveolata</taxon>
        <taxon>Dinophyceae</taxon>
        <taxon>Suessiales</taxon>
        <taxon>Suessiaceae</taxon>
        <taxon>Polarella</taxon>
    </lineage>
</organism>
<protein>
    <recommendedName>
        <fullName evidence="11">RING-type domain-containing protein</fullName>
    </recommendedName>
</protein>
<evidence type="ECO:0000313" key="13">
    <source>
        <dbReference type="Proteomes" id="UP000654075"/>
    </source>
</evidence>
<sequence length="948" mass="104732">MPGRPETCPVTQSNLAAQLLSFVVVVVVIVVVVCCCSTCRATPTDLCGAIPERPFRLLDNNGDAPAEQPPHFKEHPLRPEQLRSLAWMLAREGYREGGAASGDAPEATAEKAPAAGDGDGDGNGCQRPAGPGGEGWHLISGGSRDYEPFVVEWRRYWSPHQSEDKELDQLVTGAHVVVRLDAAGPFMQMPDGMGLSQQMSCSRAATLKGVDGIITAVCDPAYIVSFTIGHSSLSVRCSPQDLQFTDHGVMKIGSRIMLLPGLKNPAFGWGGVTADMIGILLREDGDVIEVRWPTHPRWKGKKSELCRVETVIPRTDSRPVELDLRVRASYPVRGGILADKIGYGKTATTIALIDRGLGQPLPPVPQVDSGYFIPAKGTLVIVPSNLFDQWLGEISKFVWGGKSLRSHMKGGWSPPGAPMRIFAMSNVLPMSRAKAAEVAEADVVLCSYRLLYSAVYLERRKELCSGGSKLADLAEVTQKLLQRKIMLRSGRKGNTQVNKWQDLEFPVLEMFYWRRIVFDEFHELESFDSLAQNSLQHLRSHFRWGLTGTPPVERNAGGIFMSSLFRIDLPGYLLETGLDKVTGRPNLEPWETDRLLTETTGQFLDAYARQNTAELPHIQLQEHVIVVNHSPAERVLYLGQAHDAPDFASPEAFDTEENVRALERLLKLCSHFQVGGGEAASSAKEECERISDQKERRVVRARNQLRRCCRVIRLLEQMPVFRQKGGKKSGNWRGELGKAEEKIAAESDSGKVACKELAEEEQLVAKEKVDLQLQMLDGHRPRDEELATKVGPSNPQKGGCSQEQWAALATDKSVEAEEVEKFLGLQAKEQAQNLVELNEASASLDFFQRTLKALAADSARPEDRSCTVCMEDNLPLAKLAITPCAHTFCIDCLAATVEKFGHCSICRRTLTKRDVRPLVAELVAEPWLCVGLLFYFFVLLITVLLPKK</sequence>
<dbReference type="GO" id="GO:0008270">
    <property type="term" value="F:zinc ion binding"/>
    <property type="evidence" value="ECO:0007669"/>
    <property type="project" value="UniProtKB-KW"/>
</dbReference>
<keyword evidence="5" id="KW-0347">Helicase</keyword>
<dbReference type="EMBL" id="CAJNNV010029065">
    <property type="protein sequence ID" value="CAE8626879.1"/>
    <property type="molecule type" value="Genomic_DNA"/>
</dbReference>
<dbReference type="InterPro" id="IPR027417">
    <property type="entry name" value="P-loop_NTPase"/>
</dbReference>
<dbReference type="Gene3D" id="3.40.50.10810">
    <property type="entry name" value="Tandem AAA-ATPase domain"/>
    <property type="match status" value="2"/>
</dbReference>
<dbReference type="InterPro" id="IPR001841">
    <property type="entry name" value="Znf_RING"/>
</dbReference>
<evidence type="ECO:0000259" key="11">
    <source>
        <dbReference type="PROSITE" id="PS50089"/>
    </source>
</evidence>
<evidence type="ECO:0000256" key="8">
    <source>
        <dbReference type="PROSITE-ProRule" id="PRU00175"/>
    </source>
</evidence>
<dbReference type="GO" id="GO:0004386">
    <property type="term" value="F:helicase activity"/>
    <property type="evidence" value="ECO:0007669"/>
    <property type="project" value="UniProtKB-KW"/>
</dbReference>
<evidence type="ECO:0000256" key="5">
    <source>
        <dbReference type="ARBA" id="ARBA00022806"/>
    </source>
</evidence>
<keyword evidence="13" id="KW-1185">Reference proteome</keyword>